<dbReference type="InterPro" id="IPR045325">
    <property type="entry name" value="TMEM70/TMEM186/TMEM223"/>
</dbReference>
<evidence type="ECO:0000313" key="3">
    <source>
        <dbReference type="Proteomes" id="UP001152759"/>
    </source>
</evidence>
<dbReference type="PANTHER" id="PTHR14549:SF2">
    <property type="entry name" value="TRANSMEMBRANE PROTEIN 223"/>
    <property type="match status" value="1"/>
</dbReference>
<keyword evidence="1" id="KW-1133">Transmembrane helix</keyword>
<feature type="transmembrane region" description="Helical" evidence="1">
    <location>
        <begin position="169"/>
        <end position="189"/>
    </location>
</feature>
<evidence type="ECO:0008006" key="4">
    <source>
        <dbReference type="Google" id="ProtNLM"/>
    </source>
</evidence>
<accession>A0A9P0AKW4</accession>
<name>A0A9P0AKW4_BEMTA</name>
<evidence type="ECO:0000256" key="1">
    <source>
        <dbReference type="SAM" id="Phobius"/>
    </source>
</evidence>
<dbReference type="Proteomes" id="UP001152759">
    <property type="component" value="Chromosome 8"/>
</dbReference>
<protein>
    <recommendedName>
        <fullName evidence="4">Transmembrane protein 223</fullName>
    </recommendedName>
</protein>
<gene>
    <name evidence="2" type="ORF">BEMITA_LOCUS12337</name>
</gene>
<feature type="transmembrane region" description="Helical" evidence="1">
    <location>
        <begin position="113"/>
        <end position="131"/>
    </location>
</feature>
<dbReference type="EMBL" id="OU963869">
    <property type="protein sequence ID" value="CAH0393989.1"/>
    <property type="molecule type" value="Genomic_DNA"/>
</dbReference>
<sequence length="272" mass="31403">MNLIHNVKCFPRKKFFQTLTAIENENIILRKHSAFSPYRTNTKYCFSSPFTKVSITYSQNYYSTGLQFCKVPRTNVSTRTRQSTRSFFESSGADINTNVSRDVVIFEYNNDRLFAIIKVFGISQIFVWGYLANTAYTCLKDAPVEKPPHRELQWWEKVNLGENWVRNGITTLCVIMGFGLSLLAHALSLRTVKQIILHRGGRDITIHTYSSFVGNRFRVPLHMVSCSVSRKGSPHHLPLKIKGKWFYFTLDSRGTYPHPTLFEWTAGLKRSL</sequence>
<dbReference type="GO" id="GO:0007399">
    <property type="term" value="P:nervous system development"/>
    <property type="evidence" value="ECO:0007669"/>
    <property type="project" value="TreeGrafter"/>
</dbReference>
<keyword evidence="3" id="KW-1185">Reference proteome</keyword>
<organism evidence="2 3">
    <name type="scientific">Bemisia tabaci</name>
    <name type="common">Sweetpotato whitefly</name>
    <name type="synonym">Aleurodes tabaci</name>
    <dbReference type="NCBI Taxonomy" id="7038"/>
    <lineage>
        <taxon>Eukaryota</taxon>
        <taxon>Metazoa</taxon>
        <taxon>Ecdysozoa</taxon>
        <taxon>Arthropoda</taxon>
        <taxon>Hexapoda</taxon>
        <taxon>Insecta</taxon>
        <taxon>Pterygota</taxon>
        <taxon>Neoptera</taxon>
        <taxon>Paraneoptera</taxon>
        <taxon>Hemiptera</taxon>
        <taxon>Sternorrhyncha</taxon>
        <taxon>Aleyrodoidea</taxon>
        <taxon>Aleyrodidae</taxon>
        <taxon>Aleyrodinae</taxon>
        <taxon>Bemisia</taxon>
    </lineage>
</organism>
<keyword evidence="1" id="KW-0812">Transmembrane</keyword>
<reference evidence="2" key="1">
    <citation type="submission" date="2021-12" db="EMBL/GenBank/DDBJ databases">
        <authorList>
            <person name="King R."/>
        </authorList>
    </citation>
    <scope>NUCLEOTIDE SEQUENCE</scope>
</reference>
<proteinExistence type="predicted"/>
<dbReference type="AlphaFoldDB" id="A0A9P0AKW4"/>
<evidence type="ECO:0000313" key="2">
    <source>
        <dbReference type="EMBL" id="CAH0393989.1"/>
    </source>
</evidence>
<keyword evidence="1" id="KW-0472">Membrane</keyword>
<dbReference type="Pfam" id="PF06979">
    <property type="entry name" value="TMEM70"/>
    <property type="match status" value="1"/>
</dbReference>
<dbReference type="GO" id="GO:0005739">
    <property type="term" value="C:mitochondrion"/>
    <property type="evidence" value="ECO:0007669"/>
    <property type="project" value="TreeGrafter"/>
</dbReference>
<dbReference type="InterPro" id="IPR026100">
    <property type="entry name" value="Tmem223"/>
</dbReference>
<dbReference type="KEGG" id="btab:109039302"/>
<dbReference type="PANTHER" id="PTHR14549">
    <property type="entry name" value="TRANSMEMBRANE PROTEIN 223"/>
    <property type="match status" value="1"/>
</dbReference>